<feature type="transmembrane region" description="Helical" evidence="5">
    <location>
        <begin position="200"/>
        <end position="218"/>
    </location>
</feature>
<dbReference type="Pfam" id="PF04932">
    <property type="entry name" value="Wzy_C"/>
    <property type="match status" value="1"/>
</dbReference>
<evidence type="ECO:0000256" key="4">
    <source>
        <dbReference type="ARBA" id="ARBA00023136"/>
    </source>
</evidence>
<reference evidence="7" key="1">
    <citation type="journal article" date="2021" name="Front. Microbiol.">
        <title>Comprehensive Comparative Genomics and Phenotyping of Methylobacterium Species.</title>
        <authorList>
            <person name="Alessa O."/>
            <person name="Ogura Y."/>
            <person name="Fujitani Y."/>
            <person name="Takami H."/>
            <person name="Hayashi T."/>
            <person name="Sahin N."/>
            <person name="Tani A."/>
        </authorList>
    </citation>
    <scope>NUCLEOTIDE SEQUENCE</scope>
    <source>
        <strain evidence="7">NBRC 15689</strain>
    </source>
</reference>
<protein>
    <recommendedName>
        <fullName evidence="6">O-antigen ligase-related domain-containing protein</fullName>
    </recommendedName>
</protein>
<organism evidence="7 8">
    <name type="scientific">Methylobacterium organophilum</name>
    <dbReference type="NCBI Taxonomy" id="410"/>
    <lineage>
        <taxon>Bacteria</taxon>
        <taxon>Pseudomonadati</taxon>
        <taxon>Pseudomonadota</taxon>
        <taxon>Alphaproteobacteria</taxon>
        <taxon>Hyphomicrobiales</taxon>
        <taxon>Methylobacteriaceae</taxon>
        <taxon>Methylobacterium</taxon>
    </lineage>
</organism>
<feature type="transmembrane region" description="Helical" evidence="5">
    <location>
        <begin position="405"/>
        <end position="424"/>
    </location>
</feature>
<dbReference type="InterPro" id="IPR007016">
    <property type="entry name" value="O-antigen_ligase-rel_domated"/>
</dbReference>
<evidence type="ECO:0000256" key="2">
    <source>
        <dbReference type="ARBA" id="ARBA00022692"/>
    </source>
</evidence>
<dbReference type="EMBL" id="BPQV01000003">
    <property type="protein sequence ID" value="GJE26499.1"/>
    <property type="molecule type" value="Genomic_DNA"/>
</dbReference>
<accession>A0ABQ4T7S6</accession>
<comment type="caution">
    <text evidence="7">The sequence shown here is derived from an EMBL/GenBank/DDBJ whole genome shotgun (WGS) entry which is preliminary data.</text>
</comment>
<feature type="transmembrane region" description="Helical" evidence="5">
    <location>
        <begin position="366"/>
        <end position="384"/>
    </location>
</feature>
<keyword evidence="3 5" id="KW-1133">Transmembrane helix</keyword>
<gene>
    <name evidence="7" type="ORF">LKMONMHP_1350</name>
</gene>
<feature type="transmembrane region" description="Helical" evidence="5">
    <location>
        <begin position="157"/>
        <end position="180"/>
    </location>
</feature>
<sequence>MSPVATTRAAAPGTRTHPPSLLGYLAEQVAELRVPWLARCLVFLAGLLVSWITLKPFPSLSNLDAGDITTGQEGATYVTFGLLALAAIGFALREHAPALRSLLTRSLVALVVWLGLSVLLSQDPSTSAKRLALTGAVSVFAACLPLLAGSRRELSNLLALAAGTLLALCYLGMLLVPHLAIHQPNDFVEPALAGAWRGVFGHKNYAAAVIALVAFIGVGLFGMGARLAGSAIVAASLIFLAGSGGKSATALLVVTFALTGAFHLFRGFAARAAMTLGLVFALNLFSVGTVISEPLGKVVRMLPIDATFTGRTDVWRFAVDAVAVKPLTGYGFSAFWGTAKVRDSSDEGATWAGYAAHSHNGYLDSAVNLGLVGLVLTVLVFLIAPLRHFQSLQEGEGRSDPLAWMFLRIWLFGILLSSMESFFYDRADPLWMTFLFAVFGLHYLARFRTR</sequence>
<keyword evidence="4 5" id="KW-0472">Membrane</keyword>
<evidence type="ECO:0000256" key="3">
    <source>
        <dbReference type="ARBA" id="ARBA00022989"/>
    </source>
</evidence>
<evidence type="ECO:0000259" key="6">
    <source>
        <dbReference type="Pfam" id="PF04932"/>
    </source>
</evidence>
<feature type="domain" description="O-antigen ligase-related" evidence="6">
    <location>
        <begin position="232"/>
        <end position="377"/>
    </location>
</feature>
<feature type="transmembrane region" description="Helical" evidence="5">
    <location>
        <begin position="272"/>
        <end position="291"/>
    </location>
</feature>
<dbReference type="InterPro" id="IPR051533">
    <property type="entry name" value="WaaL-like"/>
</dbReference>
<evidence type="ECO:0000313" key="7">
    <source>
        <dbReference type="EMBL" id="GJE26499.1"/>
    </source>
</evidence>
<feature type="transmembrane region" description="Helical" evidence="5">
    <location>
        <begin position="248"/>
        <end position="265"/>
    </location>
</feature>
<feature type="transmembrane region" description="Helical" evidence="5">
    <location>
        <begin position="132"/>
        <end position="150"/>
    </location>
</feature>
<feature type="transmembrane region" description="Helical" evidence="5">
    <location>
        <begin position="102"/>
        <end position="120"/>
    </location>
</feature>
<dbReference type="Proteomes" id="UP001055156">
    <property type="component" value="Unassembled WGS sequence"/>
</dbReference>
<dbReference type="PANTHER" id="PTHR37422:SF21">
    <property type="entry name" value="EXOQ-LIKE PROTEIN"/>
    <property type="match status" value="1"/>
</dbReference>
<reference evidence="7" key="2">
    <citation type="submission" date="2021-08" db="EMBL/GenBank/DDBJ databases">
        <authorList>
            <person name="Tani A."/>
            <person name="Ola A."/>
            <person name="Ogura Y."/>
            <person name="Katsura K."/>
            <person name="Hayashi T."/>
        </authorList>
    </citation>
    <scope>NUCLEOTIDE SEQUENCE</scope>
    <source>
        <strain evidence="7">NBRC 15689</strain>
    </source>
</reference>
<name>A0ABQ4T7S6_METOR</name>
<proteinExistence type="predicted"/>
<feature type="transmembrane region" description="Helical" evidence="5">
    <location>
        <begin position="74"/>
        <end position="93"/>
    </location>
</feature>
<evidence type="ECO:0000256" key="1">
    <source>
        <dbReference type="ARBA" id="ARBA00004141"/>
    </source>
</evidence>
<keyword evidence="8" id="KW-1185">Reference proteome</keyword>
<evidence type="ECO:0000313" key="8">
    <source>
        <dbReference type="Proteomes" id="UP001055156"/>
    </source>
</evidence>
<comment type="subcellular location">
    <subcellularLocation>
        <location evidence="1">Membrane</location>
        <topology evidence="1">Multi-pass membrane protein</topology>
    </subcellularLocation>
</comment>
<feature type="transmembrane region" description="Helical" evidence="5">
    <location>
        <begin position="36"/>
        <end position="54"/>
    </location>
</feature>
<evidence type="ECO:0000256" key="5">
    <source>
        <dbReference type="SAM" id="Phobius"/>
    </source>
</evidence>
<dbReference type="PANTHER" id="PTHR37422">
    <property type="entry name" value="TEICHURONIC ACID BIOSYNTHESIS PROTEIN TUAE"/>
    <property type="match status" value="1"/>
</dbReference>
<keyword evidence="2 5" id="KW-0812">Transmembrane</keyword>